<sequence length="104" mass="11762">METPDTSWAYIDFRINNAGSTNTAIFYTKDHPNGYVNEATFGFDPNLFSAGKEVNVTFTFVTETQLQVEAGELVMVYTYTRGLRDVTGVWISHDVDVTSFDLWC</sequence>
<name>A0AAN9BLK1_9CAEN</name>
<organism evidence="1 2">
    <name type="scientific">Littorina saxatilis</name>
    <dbReference type="NCBI Taxonomy" id="31220"/>
    <lineage>
        <taxon>Eukaryota</taxon>
        <taxon>Metazoa</taxon>
        <taxon>Spiralia</taxon>
        <taxon>Lophotrochozoa</taxon>
        <taxon>Mollusca</taxon>
        <taxon>Gastropoda</taxon>
        <taxon>Caenogastropoda</taxon>
        <taxon>Littorinimorpha</taxon>
        <taxon>Littorinoidea</taxon>
        <taxon>Littorinidae</taxon>
        <taxon>Littorina</taxon>
    </lineage>
</organism>
<comment type="caution">
    <text evidence="1">The sequence shown here is derived from an EMBL/GenBank/DDBJ whole genome shotgun (WGS) entry which is preliminary data.</text>
</comment>
<evidence type="ECO:0000313" key="1">
    <source>
        <dbReference type="EMBL" id="KAK7107414.1"/>
    </source>
</evidence>
<dbReference type="AlphaFoldDB" id="A0AAN9BLK1"/>
<accession>A0AAN9BLK1</accession>
<reference evidence="1 2" key="1">
    <citation type="submission" date="2024-02" db="EMBL/GenBank/DDBJ databases">
        <title>Chromosome-scale genome assembly of the rough periwinkle Littorina saxatilis.</title>
        <authorList>
            <person name="De Jode A."/>
            <person name="Faria R."/>
            <person name="Formenti G."/>
            <person name="Sims Y."/>
            <person name="Smith T.P."/>
            <person name="Tracey A."/>
            <person name="Wood J.M.D."/>
            <person name="Zagrodzka Z.B."/>
            <person name="Johannesson K."/>
            <person name="Butlin R.K."/>
            <person name="Leder E.H."/>
        </authorList>
    </citation>
    <scope>NUCLEOTIDE SEQUENCE [LARGE SCALE GENOMIC DNA]</scope>
    <source>
        <strain evidence="1">Snail1</strain>
        <tissue evidence="1">Muscle</tissue>
    </source>
</reference>
<gene>
    <name evidence="1" type="ORF">V1264_015350</name>
</gene>
<keyword evidence="2" id="KW-1185">Reference proteome</keyword>
<dbReference type="EMBL" id="JBAMIC010000004">
    <property type="protein sequence ID" value="KAK7107414.1"/>
    <property type="molecule type" value="Genomic_DNA"/>
</dbReference>
<proteinExistence type="predicted"/>
<dbReference type="Proteomes" id="UP001374579">
    <property type="component" value="Unassembled WGS sequence"/>
</dbReference>
<evidence type="ECO:0000313" key="2">
    <source>
        <dbReference type="Proteomes" id="UP001374579"/>
    </source>
</evidence>
<protein>
    <submittedName>
        <fullName evidence="1">Uncharacterized protein</fullName>
    </submittedName>
</protein>